<dbReference type="PRINTS" id="PR00038">
    <property type="entry name" value="HTHLUXR"/>
</dbReference>
<reference evidence="4" key="1">
    <citation type="journal article" date="2019" name="PLoS Negl. Trop. Dis.">
        <title>Revisiting the worldwide diversity of Leptospira species in the environment.</title>
        <authorList>
            <person name="Vincent A.T."/>
            <person name="Schiettekatte O."/>
            <person name="Bourhy P."/>
            <person name="Veyrier F.J."/>
            <person name="Picardeau M."/>
        </authorList>
    </citation>
    <scope>NUCLEOTIDE SEQUENCE [LARGE SCALE GENOMIC DNA]</scope>
    <source>
        <strain evidence="4">SSW15</strain>
    </source>
</reference>
<dbReference type="SUPFAM" id="SSF46894">
    <property type="entry name" value="C-terminal effector domain of the bipartite response regulators"/>
    <property type="match status" value="1"/>
</dbReference>
<dbReference type="AlphaFoldDB" id="A0A4R9GJ04"/>
<sequence>MWVFAELFSFHEIFAFRSLDPIRSESVEILLASVGLLVLIGLFLELKKAKLRIKEAEENLRAYKNRLSVPGGKKMGEEFWRSIKLQFFAWGLSPSEEEIAKLMLRGFSNQQIAANLQKSVRTIENQSFSIYKKSGMTGKLEFIAYFIEALLPEEED</sequence>
<dbReference type="InterPro" id="IPR000792">
    <property type="entry name" value="Tscrpt_reg_LuxR_C"/>
</dbReference>
<dbReference type="Proteomes" id="UP000298458">
    <property type="component" value="Unassembled WGS sequence"/>
</dbReference>
<dbReference type="OrthoDB" id="327416at2"/>
<dbReference type="InterPro" id="IPR036388">
    <property type="entry name" value="WH-like_DNA-bd_sf"/>
</dbReference>
<accession>A0A4R9GJ04</accession>
<dbReference type="Gene3D" id="1.10.10.10">
    <property type="entry name" value="Winged helix-like DNA-binding domain superfamily/Winged helix DNA-binding domain"/>
    <property type="match status" value="1"/>
</dbReference>
<keyword evidence="5" id="KW-1185">Reference proteome</keyword>
<gene>
    <name evidence="4" type="ORF">EHO60_09105</name>
</gene>
<feature type="transmembrane region" description="Helical" evidence="2">
    <location>
        <begin position="26"/>
        <end position="44"/>
    </location>
</feature>
<evidence type="ECO:0000259" key="3">
    <source>
        <dbReference type="SMART" id="SM00421"/>
    </source>
</evidence>
<comment type="caution">
    <text evidence="4">The sequence shown here is derived from an EMBL/GenBank/DDBJ whole genome shotgun (WGS) entry which is preliminary data.</text>
</comment>
<dbReference type="SMART" id="SM00421">
    <property type="entry name" value="HTH_LUXR"/>
    <property type="match status" value="1"/>
</dbReference>
<name>A0A4R9GJ04_9LEPT</name>
<evidence type="ECO:0000256" key="2">
    <source>
        <dbReference type="SAM" id="Phobius"/>
    </source>
</evidence>
<proteinExistence type="predicted"/>
<feature type="coiled-coil region" evidence="1">
    <location>
        <begin position="39"/>
        <end position="66"/>
    </location>
</feature>
<evidence type="ECO:0000313" key="5">
    <source>
        <dbReference type="Proteomes" id="UP000298458"/>
    </source>
</evidence>
<dbReference type="NCBIfam" id="NF047608">
    <property type="entry name" value="LIC13292_fam"/>
    <property type="match status" value="1"/>
</dbReference>
<dbReference type="EMBL" id="RQET01000004">
    <property type="protein sequence ID" value="TGK12619.1"/>
    <property type="molecule type" value="Genomic_DNA"/>
</dbReference>
<dbReference type="Pfam" id="PF00196">
    <property type="entry name" value="GerE"/>
    <property type="match status" value="1"/>
</dbReference>
<dbReference type="GO" id="GO:0006355">
    <property type="term" value="P:regulation of DNA-templated transcription"/>
    <property type="evidence" value="ECO:0007669"/>
    <property type="project" value="InterPro"/>
</dbReference>
<keyword evidence="2" id="KW-0812">Transmembrane</keyword>
<organism evidence="4 5">
    <name type="scientific">Leptospira fletcheri</name>
    <dbReference type="NCBI Taxonomy" id="2484981"/>
    <lineage>
        <taxon>Bacteria</taxon>
        <taxon>Pseudomonadati</taxon>
        <taxon>Spirochaetota</taxon>
        <taxon>Spirochaetia</taxon>
        <taxon>Leptospirales</taxon>
        <taxon>Leptospiraceae</taxon>
        <taxon>Leptospira</taxon>
    </lineage>
</organism>
<keyword evidence="1" id="KW-0175">Coiled coil</keyword>
<evidence type="ECO:0000256" key="1">
    <source>
        <dbReference type="SAM" id="Coils"/>
    </source>
</evidence>
<keyword evidence="2" id="KW-1133">Transmembrane helix</keyword>
<evidence type="ECO:0000313" key="4">
    <source>
        <dbReference type="EMBL" id="TGK12619.1"/>
    </source>
</evidence>
<feature type="domain" description="HTH luxR-type" evidence="3">
    <location>
        <begin position="89"/>
        <end position="146"/>
    </location>
</feature>
<dbReference type="InterPro" id="IPR016032">
    <property type="entry name" value="Sig_transdc_resp-reg_C-effctor"/>
</dbReference>
<keyword evidence="2" id="KW-0472">Membrane</keyword>
<dbReference type="CDD" id="cd06170">
    <property type="entry name" value="LuxR_C_like"/>
    <property type="match status" value="1"/>
</dbReference>
<protein>
    <submittedName>
        <fullName evidence="4">LuxR family transcriptional regulator</fullName>
    </submittedName>
</protein>
<dbReference type="GO" id="GO:0003677">
    <property type="term" value="F:DNA binding"/>
    <property type="evidence" value="ECO:0007669"/>
    <property type="project" value="InterPro"/>
</dbReference>